<evidence type="ECO:0000313" key="1">
    <source>
        <dbReference type="EMBL" id="KGT73627.1"/>
    </source>
</evidence>
<dbReference type="EMBL" id="JRPN01000043">
    <property type="protein sequence ID" value="KGT73627.1"/>
    <property type="molecule type" value="Genomic_DNA"/>
</dbReference>
<gene>
    <name evidence="1" type="ORF">MA20_43235</name>
</gene>
<proteinExistence type="predicted"/>
<comment type="caution">
    <text evidence="1">The sequence shown here is derived from an EMBL/GenBank/DDBJ whole genome shotgun (WGS) entry which is preliminary data.</text>
</comment>
<sequence length="63" mass="7224">MPSGARLFGPIRRDFLKLLDEYKLYATLLELDTPGVTLLHCPPEWQCIFSNNVAVAHRRLDVL</sequence>
<reference evidence="1 2" key="1">
    <citation type="submission" date="2014-09" db="EMBL/GenBank/DDBJ databases">
        <title>Draft genome of Bradyrhizobium japonicum Is-34.</title>
        <authorList>
            <person name="Tsurumaru H."/>
            <person name="Yamakawa T."/>
            <person name="Hashimoto S."/>
            <person name="Okizaki K."/>
            <person name="Kanesaki Y."/>
            <person name="Yoshikawa H."/>
            <person name="Yajima S."/>
        </authorList>
    </citation>
    <scope>NUCLEOTIDE SEQUENCE [LARGE SCALE GENOMIC DNA]</scope>
    <source>
        <strain evidence="1 2">Is-34</strain>
    </source>
</reference>
<protein>
    <submittedName>
        <fullName evidence="1">Uncharacterized protein</fullName>
    </submittedName>
</protein>
<name>A0A0A3XGT4_BRAJP</name>
<evidence type="ECO:0000313" key="2">
    <source>
        <dbReference type="Proteomes" id="UP000030377"/>
    </source>
</evidence>
<organism evidence="1 2">
    <name type="scientific">Bradyrhizobium japonicum</name>
    <dbReference type="NCBI Taxonomy" id="375"/>
    <lineage>
        <taxon>Bacteria</taxon>
        <taxon>Pseudomonadati</taxon>
        <taxon>Pseudomonadota</taxon>
        <taxon>Alphaproteobacteria</taxon>
        <taxon>Hyphomicrobiales</taxon>
        <taxon>Nitrobacteraceae</taxon>
        <taxon>Bradyrhizobium</taxon>
    </lineage>
</organism>
<dbReference type="AlphaFoldDB" id="A0A0A3XGT4"/>
<accession>A0A0A3XGT4</accession>
<dbReference type="Proteomes" id="UP000030377">
    <property type="component" value="Unassembled WGS sequence"/>
</dbReference>